<dbReference type="PANTHER" id="PTHR45861">
    <property type="entry name" value="DNA POLYMERASE ALPHA CATALYTIC SUBUNIT"/>
    <property type="match status" value="1"/>
</dbReference>
<dbReference type="GO" id="GO:0003697">
    <property type="term" value="F:single-stranded DNA binding"/>
    <property type="evidence" value="ECO:0007669"/>
    <property type="project" value="TreeGrafter"/>
</dbReference>
<dbReference type="InterPro" id="IPR038256">
    <property type="entry name" value="Pol_alpha_znc_sf"/>
</dbReference>
<dbReference type="GO" id="GO:1902975">
    <property type="term" value="P:mitotic DNA replication initiation"/>
    <property type="evidence" value="ECO:0007669"/>
    <property type="project" value="TreeGrafter"/>
</dbReference>
<dbReference type="GO" id="GO:0006273">
    <property type="term" value="P:lagging strand elongation"/>
    <property type="evidence" value="ECO:0007669"/>
    <property type="project" value="TreeGrafter"/>
</dbReference>
<dbReference type="GO" id="GO:0005658">
    <property type="term" value="C:alpha DNA polymerase:primase complex"/>
    <property type="evidence" value="ECO:0007669"/>
    <property type="project" value="TreeGrafter"/>
</dbReference>
<dbReference type="PANTHER" id="PTHR45861:SF1">
    <property type="entry name" value="DNA POLYMERASE ALPHA CATALYTIC SUBUNIT"/>
    <property type="match status" value="1"/>
</dbReference>
<dbReference type="OrthoDB" id="6755010at2759"/>
<evidence type="ECO:0000313" key="2">
    <source>
        <dbReference type="EMBL" id="CAF1639067.1"/>
    </source>
</evidence>
<accession>A0A816DIW1</accession>
<dbReference type="InterPro" id="IPR015088">
    <property type="entry name" value="Znf_DNA-dir_DNA_pol_B_alpha"/>
</dbReference>
<name>A0A816DIW1_9BILA</name>
<organism evidence="2 4">
    <name type="scientific">Didymodactylos carnosus</name>
    <dbReference type="NCBI Taxonomy" id="1234261"/>
    <lineage>
        <taxon>Eukaryota</taxon>
        <taxon>Metazoa</taxon>
        <taxon>Spiralia</taxon>
        <taxon>Gnathifera</taxon>
        <taxon>Rotifera</taxon>
        <taxon>Eurotatoria</taxon>
        <taxon>Bdelloidea</taxon>
        <taxon>Philodinida</taxon>
        <taxon>Philodinidae</taxon>
        <taxon>Didymodactylos</taxon>
    </lineage>
</organism>
<protein>
    <recommendedName>
        <fullName evidence="1">Zinc finger DNA-directed DNA polymerase family B alpha domain-containing protein</fullName>
    </recommendedName>
</protein>
<proteinExistence type="predicted"/>
<dbReference type="GO" id="GO:0006272">
    <property type="term" value="P:leading strand elongation"/>
    <property type="evidence" value="ECO:0007669"/>
    <property type="project" value="TreeGrafter"/>
</dbReference>
<dbReference type="EMBL" id="CAJOBC010115189">
    <property type="protein sequence ID" value="CAF4548207.1"/>
    <property type="molecule type" value="Genomic_DNA"/>
</dbReference>
<dbReference type="EMBL" id="CAJNOQ010046545">
    <property type="protein sequence ID" value="CAF1639067.1"/>
    <property type="molecule type" value="Genomic_DNA"/>
</dbReference>
<comment type="caution">
    <text evidence="2">The sequence shown here is derived from an EMBL/GenBank/DDBJ whole genome shotgun (WGS) entry which is preliminary data.</text>
</comment>
<sequence>MKYNWLKCEDEACQYRFRQTPLSVLNSVLICPGCTKSDLIPEYGESALYEQITFFLHMFNIERYKKLMGNTKSNQIDSVLKSLPSEIVKLLWKNMNELQQHVDRFIRKNGYGIVNCTQLFGQFFRD</sequence>
<dbReference type="GO" id="GO:0003682">
    <property type="term" value="F:chromatin binding"/>
    <property type="evidence" value="ECO:0007669"/>
    <property type="project" value="TreeGrafter"/>
</dbReference>
<dbReference type="SUPFAM" id="SSF90234">
    <property type="entry name" value="Zinc finger domain of DNA polymerase-alpha"/>
    <property type="match status" value="1"/>
</dbReference>
<reference evidence="2" key="1">
    <citation type="submission" date="2021-02" db="EMBL/GenBank/DDBJ databases">
        <authorList>
            <person name="Nowell W R."/>
        </authorList>
    </citation>
    <scope>NUCLEOTIDE SEQUENCE</scope>
</reference>
<evidence type="ECO:0000313" key="3">
    <source>
        <dbReference type="EMBL" id="CAF4548207.1"/>
    </source>
</evidence>
<dbReference type="Pfam" id="PF08996">
    <property type="entry name" value="zf-DNA_Pol"/>
    <property type="match status" value="1"/>
</dbReference>
<evidence type="ECO:0000259" key="1">
    <source>
        <dbReference type="Pfam" id="PF08996"/>
    </source>
</evidence>
<dbReference type="Proteomes" id="UP000663829">
    <property type="component" value="Unassembled WGS sequence"/>
</dbReference>
<gene>
    <name evidence="2" type="ORF">GPM918_LOCUS44819</name>
    <name evidence="3" type="ORF">SRO942_LOCUS46877</name>
</gene>
<dbReference type="Proteomes" id="UP000681722">
    <property type="component" value="Unassembled WGS sequence"/>
</dbReference>
<dbReference type="GO" id="GO:0003688">
    <property type="term" value="F:DNA replication origin binding"/>
    <property type="evidence" value="ECO:0007669"/>
    <property type="project" value="TreeGrafter"/>
</dbReference>
<keyword evidence="4" id="KW-1185">Reference proteome</keyword>
<dbReference type="Gene3D" id="1.10.3200.20">
    <property type="entry name" value="DNA Polymerase alpha, zinc finger"/>
    <property type="match status" value="1"/>
</dbReference>
<dbReference type="GO" id="GO:0003887">
    <property type="term" value="F:DNA-directed DNA polymerase activity"/>
    <property type="evidence" value="ECO:0007669"/>
    <property type="project" value="InterPro"/>
</dbReference>
<dbReference type="AlphaFoldDB" id="A0A816DIW1"/>
<evidence type="ECO:0000313" key="4">
    <source>
        <dbReference type="Proteomes" id="UP000663829"/>
    </source>
</evidence>
<feature type="domain" description="Zinc finger DNA-directed DNA polymerase family B alpha" evidence="1">
    <location>
        <begin position="4"/>
        <end position="120"/>
    </location>
</feature>